<dbReference type="SMART" id="SM00387">
    <property type="entry name" value="HATPase_c"/>
    <property type="match status" value="1"/>
</dbReference>
<dbReference type="PROSITE" id="PS50109">
    <property type="entry name" value="HIS_KIN"/>
    <property type="match status" value="1"/>
</dbReference>
<evidence type="ECO:0000256" key="1">
    <source>
        <dbReference type="ARBA" id="ARBA00000085"/>
    </source>
</evidence>
<keyword evidence="7" id="KW-0067">ATP-binding</keyword>
<keyword evidence="5" id="KW-0547">Nucleotide-binding</keyword>
<dbReference type="Pfam" id="PF02518">
    <property type="entry name" value="HATPase_c"/>
    <property type="match status" value="1"/>
</dbReference>
<evidence type="ECO:0000313" key="12">
    <source>
        <dbReference type="EMBL" id="KPL10160.1"/>
    </source>
</evidence>
<keyword evidence="8" id="KW-0902">Two-component regulatory system</keyword>
<dbReference type="Gene3D" id="3.40.50.2300">
    <property type="match status" value="1"/>
</dbReference>
<dbReference type="CDD" id="cd00082">
    <property type="entry name" value="HisKA"/>
    <property type="match status" value="1"/>
</dbReference>
<evidence type="ECO:0000259" key="10">
    <source>
        <dbReference type="PROSITE" id="PS50109"/>
    </source>
</evidence>
<evidence type="ECO:0000256" key="4">
    <source>
        <dbReference type="ARBA" id="ARBA00022679"/>
    </source>
</evidence>
<evidence type="ECO:0000256" key="7">
    <source>
        <dbReference type="ARBA" id="ARBA00022840"/>
    </source>
</evidence>
<name>A0A0S8JKT9_UNCT6</name>
<reference evidence="12 13" key="1">
    <citation type="journal article" date="2015" name="Microbiome">
        <title>Genomic resolution of linkages in carbon, nitrogen, and sulfur cycling among widespread estuary sediment bacteria.</title>
        <authorList>
            <person name="Baker B.J."/>
            <person name="Lazar C.S."/>
            <person name="Teske A.P."/>
            <person name="Dick G.J."/>
        </authorList>
    </citation>
    <scope>NUCLEOTIDE SEQUENCE [LARGE SCALE GENOMIC DNA]</scope>
    <source>
        <strain evidence="12">SM1_40</strain>
    </source>
</reference>
<keyword evidence="3 9" id="KW-0597">Phosphoprotein</keyword>
<dbReference type="PANTHER" id="PTHR43065">
    <property type="entry name" value="SENSOR HISTIDINE KINASE"/>
    <property type="match status" value="1"/>
</dbReference>
<evidence type="ECO:0000256" key="3">
    <source>
        <dbReference type="ARBA" id="ARBA00022553"/>
    </source>
</evidence>
<dbReference type="InterPro" id="IPR001789">
    <property type="entry name" value="Sig_transdc_resp-reg_receiver"/>
</dbReference>
<dbReference type="SUPFAM" id="SSF52172">
    <property type="entry name" value="CheY-like"/>
    <property type="match status" value="1"/>
</dbReference>
<evidence type="ECO:0000259" key="11">
    <source>
        <dbReference type="PROSITE" id="PS50110"/>
    </source>
</evidence>
<evidence type="ECO:0000256" key="8">
    <source>
        <dbReference type="ARBA" id="ARBA00023012"/>
    </source>
</evidence>
<evidence type="ECO:0000256" key="5">
    <source>
        <dbReference type="ARBA" id="ARBA00022741"/>
    </source>
</evidence>
<feature type="domain" description="Response regulatory" evidence="11">
    <location>
        <begin position="25"/>
        <end position="139"/>
    </location>
</feature>
<dbReference type="SUPFAM" id="SSF47384">
    <property type="entry name" value="Homodimeric domain of signal transducing histidine kinase"/>
    <property type="match status" value="1"/>
</dbReference>
<dbReference type="SMART" id="SM00448">
    <property type="entry name" value="REC"/>
    <property type="match status" value="1"/>
</dbReference>
<evidence type="ECO:0000256" key="9">
    <source>
        <dbReference type="PROSITE-ProRule" id="PRU00169"/>
    </source>
</evidence>
<evidence type="ECO:0000256" key="6">
    <source>
        <dbReference type="ARBA" id="ARBA00022777"/>
    </source>
</evidence>
<feature type="domain" description="Histidine kinase" evidence="10">
    <location>
        <begin position="198"/>
        <end position="410"/>
    </location>
</feature>
<feature type="modified residue" description="4-aspartylphosphate" evidence="9">
    <location>
        <position position="74"/>
    </location>
</feature>
<dbReference type="Gene3D" id="3.30.565.10">
    <property type="entry name" value="Histidine kinase-like ATPase, C-terminal domain"/>
    <property type="match status" value="1"/>
</dbReference>
<dbReference type="InterPro" id="IPR003661">
    <property type="entry name" value="HisK_dim/P_dom"/>
</dbReference>
<dbReference type="Pfam" id="PF00512">
    <property type="entry name" value="HisKA"/>
    <property type="match status" value="1"/>
</dbReference>
<dbReference type="PRINTS" id="PR00344">
    <property type="entry name" value="BCTRLSENSOR"/>
</dbReference>
<sequence>MTVENQTKESSRVSTLDRADDESARLLVVDDDKGMRETLADILEMEGYEVDAVGEASAARELVARQFYHLALIDLRLPGVDGLDLLTQIKGTSPDTIVMVVTGHASLESSVDAINLGAEGYILKPIDIPGARSSIGRALEKQRLVFENRRLLEELRGMNVRLEQNNMELQQEIAGRKSLQAQLVESEKMLGIYQLAAGVTHEIANPLTTVMGRTQLLLRKAKELDLPREVVDSLEIIQYEAARTVDTLDNLSLYSRSRVDKYGPCNVNVAIERTLSLFGHELDDNDILLTLDLSPELREMAANESQLMRAFAAIIRNASQAMPGGGELTIETRSKKGEVHIVFRDTGVGIPEDIRSRVFEPFFTTRDPGRGTGVGLSEAYKIVKDHGGSIGVESSEGKGTTIRISLSLEASDSTLS</sequence>
<keyword evidence="4" id="KW-0808">Transferase</keyword>
<dbReference type="InterPro" id="IPR004358">
    <property type="entry name" value="Sig_transdc_His_kin-like_C"/>
</dbReference>
<evidence type="ECO:0000256" key="2">
    <source>
        <dbReference type="ARBA" id="ARBA00012438"/>
    </source>
</evidence>
<proteinExistence type="predicted"/>
<dbReference type="Pfam" id="PF00072">
    <property type="entry name" value="Response_reg"/>
    <property type="match status" value="1"/>
</dbReference>
<evidence type="ECO:0000313" key="13">
    <source>
        <dbReference type="Proteomes" id="UP000051035"/>
    </source>
</evidence>
<dbReference type="EC" id="2.7.13.3" evidence="2"/>
<dbReference type="AlphaFoldDB" id="A0A0S8JKT9"/>
<protein>
    <recommendedName>
        <fullName evidence="2">histidine kinase</fullName>
        <ecNumber evidence="2">2.7.13.3</ecNumber>
    </recommendedName>
</protein>
<dbReference type="InterPro" id="IPR036097">
    <property type="entry name" value="HisK_dim/P_sf"/>
</dbReference>
<dbReference type="SMART" id="SM00388">
    <property type="entry name" value="HisKA"/>
    <property type="match status" value="1"/>
</dbReference>
<dbReference type="Proteomes" id="UP000051035">
    <property type="component" value="Unassembled WGS sequence"/>
</dbReference>
<organism evidence="12 13">
    <name type="scientific">candidate division TA06 bacterium SM1_40</name>
    <dbReference type="NCBI Taxonomy" id="1703773"/>
    <lineage>
        <taxon>Bacteria</taxon>
        <taxon>Bacteria division TA06</taxon>
    </lineage>
</organism>
<dbReference type="InterPro" id="IPR003594">
    <property type="entry name" value="HATPase_dom"/>
</dbReference>
<dbReference type="SUPFAM" id="SSF55874">
    <property type="entry name" value="ATPase domain of HSP90 chaperone/DNA topoisomerase II/histidine kinase"/>
    <property type="match status" value="1"/>
</dbReference>
<dbReference type="InterPro" id="IPR036890">
    <property type="entry name" value="HATPase_C_sf"/>
</dbReference>
<dbReference type="InterPro" id="IPR011006">
    <property type="entry name" value="CheY-like_superfamily"/>
</dbReference>
<dbReference type="GO" id="GO:0000155">
    <property type="term" value="F:phosphorelay sensor kinase activity"/>
    <property type="evidence" value="ECO:0007669"/>
    <property type="project" value="InterPro"/>
</dbReference>
<dbReference type="PROSITE" id="PS50110">
    <property type="entry name" value="RESPONSE_REGULATORY"/>
    <property type="match status" value="1"/>
</dbReference>
<comment type="catalytic activity">
    <reaction evidence="1">
        <text>ATP + protein L-histidine = ADP + protein N-phospho-L-histidine.</text>
        <dbReference type="EC" id="2.7.13.3"/>
    </reaction>
</comment>
<dbReference type="Gene3D" id="1.10.287.130">
    <property type="match status" value="1"/>
</dbReference>
<comment type="caution">
    <text evidence="12">The sequence shown here is derived from an EMBL/GenBank/DDBJ whole genome shotgun (WGS) entry which is preliminary data.</text>
</comment>
<dbReference type="EMBL" id="LJVA01000035">
    <property type="protein sequence ID" value="KPL10160.1"/>
    <property type="molecule type" value="Genomic_DNA"/>
</dbReference>
<dbReference type="InterPro" id="IPR005467">
    <property type="entry name" value="His_kinase_dom"/>
</dbReference>
<gene>
    <name evidence="12" type="ORF">AMJ71_04205</name>
</gene>
<dbReference type="PANTHER" id="PTHR43065:SF46">
    <property type="entry name" value="C4-DICARBOXYLATE TRANSPORT SENSOR PROTEIN DCTB"/>
    <property type="match status" value="1"/>
</dbReference>
<keyword evidence="6" id="KW-0418">Kinase</keyword>
<accession>A0A0S8JKT9</accession>
<dbReference type="GO" id="GO:0005524">
    <property type="term" value="F:ATP binding"/>
    <property type="evidence" value="ECO:0007669"/>
    <property type="project" value="UniProtKB-KW"/>
</dbReference>